<dbReference type="KEGG" id="ppx:T1E_5358"/>
<organism evidence="1 2">
    <name type="scientific">Pseudomonas putida (strain DOT-T1E)</name>
    <dbReference type="NCBI Taxonomy" id="1196325"/>
    <lineage>
        <taxon>Bacteria</taxon>
        <taxon>Pseudomonadati</taxon>
        <taxon>Pseudomonadota</taxon>
        <taxon>Gammaproteobacteria</taxon>
        <taxon>Pseudomonadales</taxon>
        <taxon>Pseudomonadaceae</taxon>
        <taxon>Pseudomonas</taxon>
    </lineage>
</organism>
<dbReference type="AlphaFoldDB" id="I7CH25"/>
<gene>
    <name evidence="1" type="ordered locus">T1E_5358</name>
</gene>
<dbReference type="HOGENOM" id="CLU_3331802_0_0_6"/>
<sequence length="38" mass="4245">MRMHANLQVKGQHSFYTGYVALGSPFARNPLAQVKTPQ</sequence>
<proteinExistence type="predicted"/>
<evidence type="ECO:0000313" key="2">
    <source>
        <dbReference type="Proteomes" id="UP000006503"/>
    </source>
</evidence>
<protein>
    <submittedName>
        <fullName evidence="1">Uncharacterized protein</fullName>
    </submittedName>
</protein>
<dbReference type="Proteomes" id="UP000006503">
    <property type="component" value="Chromosome"/>
</dbReference>
<evidence type="ECO:0000313" key="1">
    <source>
        <dbReference type="EMBL" id="AFO51179.1"/>
    </source>
</evidence>
<accession>I7CH25</accession>
<dbReference type="EMBL" id="CP003734">
    <property type="protein sequence ID" value="AFO51179.1"/>
    <property type="molecule type" value="Genomic_DNA"/>
</dbReference>
<reference evidence="2" key="1">
    <citation type="journal article" date="2013" name="Microb. Biotechnol.">
        <title>Metabolic potential of the organic-solvent tolerant Pseudomonas putida DOT-T1E deduced from its annotated genome.</title>
        <authorList>
            <person name="Udaondo Z."/>
            <person name="Molina L."/>
            <person name="Daniels C."/>
            <person name="Gomez M.J."/>
            <person name="Molina-Henares M.A."/>
            <person name="Matilla M.A."/>
            <person name="Roca A."/>
            <person name="Fernandez M."/>
            <person name="Duque E."/>
            <person name="Segura A."/>
            <person name="Ramos J.L."/>
        </authorList>
    </citation>
    <scope>NUCLEOTIDE SEQUENCE [LARGE SCALE GENOMIC DNA]</scope>
    <source>
        <strain evidence="2">DOT-T1E</strain>
    </source>
</reference>
<dbReference type="PATRIC" id="fig|1196325.3.peg.5315"/>
<name>I7CH25_PSEPT</name>